<feature type="transmembrane region" description="Helical" evidence="11">
    <location>
        <begin position="215"/>
        <end position="248"/>
    </location>
</feature>
<dbReference type="HAMAP" id="MF_01844">
    <property type="entry name" value="NhaA"/>
    <property type="match status" value="1"/>
</dbReference>
<gene>
    <name evidence="11 13" type="primary">nhaA</name>
    <name evidence="13" type="ORF">EGT50_11890</name>
</gene>
<feature type="transmembrane region" description="Helical" evidence="11">
    <location>
        <begin position="64"/>
        <end position="83"/>
    </location>
</feature>
<evidence type="ECO:0000256" key="9">
    <source>
        <dbReference type="ARBA" id="ARBA00023136"/>
    </source>
</evidence>
<evidence type="ECO:0000313" key="14">
    <source>
        <dbReference type="Proteomes" id="UP000283479"/>
    </source>
</evidence>
<feature type="transmembrane region" description="Helical" evidence="11">
    <location>
        <begin position="301"/>
        <end position="327"/>
    </location>
</feature>
<feature type="region of interest" description="Disordered" evidence="12">
    <location>
        <begin position="405"/>
        <end position="461"/>
    </location>
</feature>
<protein>
    <recommendedName>
        <fullName evidence="11">Na(+)/H(+) antiporter NhaA</fullName>
    </recommendedName>
    <alternativeName>
        <fullName evidence="11">Sodium/proton antiporter NhaA</fullName>
    </alternativeName>
</protein>
<dbReference type="InterPro" id="IPR004670">
    <property type="entry name" value="NhaA"/>
</dbReference>
<feature type="transmembrane region" description="Helical" evidence="11">
    <location>
        <begin position="103"/>
        <end position="124"/>
    </location>
</feature>
<dbReference type="Proteomes" id="UP000283479">
    <property type="component" value="Unassembled WGS sequence"/>
</dbReference>
<name>A0A3S3AJK0_9NOCA</name>
<feature type="transmembrane region" description="Helical" evidence="11">
    <location>
        <begin position="28"/>
        <end position="52"/>
    </location>
</feature>
<comment type="function">
    <text evidence="11">Na(+)/H(+) antiporter that extrudes sodium in exchange for external protons.</text>
</comment>
<evidence type="ECO:0000256" key="3">
    <source>
        <dbReference type="ARBA" id="ARBA00022449"/>
    </source>
</evidence>
<evidence type="ECO:0000256" key="6">
    <source>
        <dbReference type="ARBA" id="ARBA00022989"/>
    </source>
</evidence>
<keyword evidence="8 11" id="KW-0406">Ion transport</keyword>
<keyword evidence="14" id="KW-1185">Reference proteome</keyword>
<dbReference type="GO" id="GO:0006885">
    <property type="term" value="P:regulation of pH"/>
    <property type="evidence" value="ECO:0007669"/>
    <property type="project" value="UniProtKB-UniRule"/>
</dbReference>
<comment type="caution">
    <text evidence="13">The sequence shown here is derived from an EMBL/GenBank/DDBJ whole genome shotgun (WGS) entry which is preliminary data.</text>
</comment>
<dbReference type="Gene3D" id="1.20.1530.10">
    <property type="entry name" value="Na+/H+ antiporter like domain"/>
    <property type="match status" value="1"/>
</dbReference>
<feature type="transmembrane region" description="Helical" evidence="11">
    <location>
        <begin position="369"/>
        <end position="392"/>
    </location>
</feature>
<feature type="transmembrane region" description="Helical" evidence="11">
    <location>
        <begin position="339"/>
        <end position="363"/>
    </location>
</feature>
<evidence type="ECO:0000256" key="2">
    <source>
        <dbReference type="ARBA" id="ARBA00022448"/>
    </source>
</evidence>
<comment type="subcellular location">
    <subcellularLocation>
        <location evidence="1">Cell inner membrane</location>
        <topology evidence="1">Multi-pass membrane protein</topology>
    </subcellularLocation>
    <subcellularLocation>
        <location evidence="11">Cell membrane</location>
        <topology evidence="11">Multi-pass membrane protein</topology>
    </subcellularLocation>
</comment>
<proteinExistence type="inferred from homology"/>
<evidence type="ECO:0000256" key="11">
    <source>
        <dbReference type="HAMAP-Rule" id="MF_01844"/>
    </source>
</evidence>
<feature type="transmembrane region" description="Helical" evidence="11">
    <location>
        <begin position="269"/>
        <end position="295"/>
    </location>
</feature>
<keyword evidence="6 11" id="KW-1133">Transmembrane helix</keyword>
<dbReference type="PANTHER" id="PTHR30341">
    <property type="entry name" value="SODIUM ION/PROTON ANTIPORTER NHAA-RELATED"/>
    <property type="match status" value="1"/>
</dbReference>
<dbReference type="OrthoDB" id="9808135at2"/>
<feature type="transmembrane region" description="Helical" evidence="11">
    <location>
        <begin position="191"/>
        <end position="209"/>
    </location>
</feature>
<dbReference type="PANTHER" id="PTHR30341:SF0">
    <property type="entry name" value="NA(+)_H(+) ANTIPORTER NHAA"/>
    <property type="match status" value="1"/>
</dbReference>
<comment type="similarity">
    <text evidence="11">Belongs to the NhaA Na(+)/H(+) (TC 2.A.33) antiporter family.</text>
</comment>
<keyword evidence="9 11" id="KW-0472">Membrane</keyword>
<keyword evidence="7 11" id="KW-0915">Sodium</keyword>
<dbReference type="AlphaFoldDB" id="A0A3S3AJK0"/>
<dbReference type="Pfam" id="PF06965">
    <property type="entry name" value="Na_H_antiport_1"/>
    <property type="match status" value="1"/>
</dbReference>
<evidence type="ECO:0000256" key="1">
    <source>
        <dbReference type="ARBA" id="ARBA00004429"/>
    </source>
</evidence>
<keyword evidence="4 11" id="KW-1003">Cell membrane</keyword>
<organism evidence="13 14">
    <name type="scientific">Rhodococcus xishaensis</name>
    <dbReference type="NCBI Taxonomy" id="2487364"/>
    <lineage>
        <taxon>Bacteria</taxon>
        <taxon>Bacillati</taxon>
        <taxon>Actinomycetota</taxon>
        <taxon>Actinomycetes</taxon>
        <taxon>Mycobacteriales</taxon>
        <taxon>Nocardiaceae</taxon>
        <taxon>Rhodococcus</taxon>
    </lineage>
</organism>
<dbReference type="RefSeq" id="WP_127954726.1">
    <property type="nucleotide sequence ID" value="NZ_RKLO01000004.1"/>
</dbReference>
<feature type="compositionally biased region" description="Acidic residues" evidence="12">
    <location>
        <begin position="407"/>
        <end position="449"/>
    </location>
</feature>
<accession>A0A3S3AJK0</accession>
<comment type="catalytic activity">
    <reaction evidence="11">
        <text>Na(+)(in) + 2 H(+)(out) = Na(+)(out) + 2 H(+)(in)</text>
        <dbReference type="Rhea" id="RHEA:29251"/>
        <dbReference type="ChEBI" id="CHEBI:15378"/>
        <dbReference type="ChEBI" id="CHEBI:29101"/>
    </reaction>
</comment>
<feature type="transmembrane region" description="Helical" evidence="11">
    <location>
        <begin position="164"/>
        <end position="184"/>
    </location>
</feature>
<dbReference type="EMBL" id="RKLO01000004">
    <property type="protein sequence ID" value="RVW02107.1"/>
    <property type="molecule type" value="Genomic_DNA"/>
</dbReference>
<dbReference type="GO" id="GO:0005886">
    <property type="term" value="C:plasma membrane"/>
    <property type="evidence" value="ECO:0007669"/>
    <property type="project" value="UniProtKB-SubCell"/>
</dbReference>
<evidence type="ECO:0000256" key="10">
    <source>
        <dbReference type="ARBA" id="ARBA00023201"/>
    </source>
</evidence>
<evidence type="ECO:0000256" key="8">
    <source>
        <dbReference type="ARBA" id="ARBA00023065"/>
    </source>
</evidence>
<evidence type="ECO:0000256" key="7">
    <source>
        <dbReference type="ARBA" id="ARBA00023053"/>
    </source>
</evidence>
<feature type="compositionally biased region" description="Basic and acidic residues" evidence="12">
    <location>
        <begin position="452"/>
        <end position="461"/>
    </location>
</feature>
<feature type="transmembrane region" description="Helical" evidence="11">
    <location>
        <begin position="136"/>
        <end position="158"/>
    </location>
</feature>
<dbReference type="InterPro" id="IPR023171">
    <property type="entry name" value="Na/H_antiporter_dom_sf"/>
</dbReference>
<keyword evidence="2 11" id="KW-0813">Transport</keyword>
<keyword evidence="3 11" id="KW-0050">Antiport</keyword>
<evidence type="ECO:0000256" key="12">
    <source>
        <dbReference type="SAM" id="MobiDB-lite"/>
    </source>
</evidence>
<evidence type="ECO:0000256" key="5">
    <source>
        <dbReference type="ARBA" id="ARBA00022692"/>
    </source>
</evidence>
<keyword evidence="5 11" id="KW-0812">Transmembrane</keyword>
<dbReference type="NCBIfam" id="TIGR00773">
    <property type="entry name" value="NhaA"/>
    <property type="match status" value="1"/>
</dbReference>
<evidence type="ECO:0000313" key="13">
    <source>
        <dbReference type="EMBL" id="RVW02107.1"/>
    </source>
</evidence>
<dbReference type="GO" id="GO:0015385">
    <property type="term" value="F:sodium:proton antiporter activity"/>
    <property type="evidence" value="ECO:0007669"/>
    <property type="project" value="UniProtKB-UniRule"/>
</dbReference>
<evidence type="ECO:0000256" key="4">
    <source>
        <dbReference type="ARBA" id="ARBA00022475"/>
    </source>
</evidence>
<reference evidence="13 14" key="1">
    <citation type="submission" date="2018-11" db="EMBL/GenBank/DDBJ databases">
        <title>Rhodococcus spongicola sp. nov. and Rhodococcus xishaensis sp. nov. from marine sponges.</title>
        <authorList>
            <person name="Li L."/>
            <person name="Lin H.W."/>
        </authorList>
    </citation>
    <scope>NUCLEOTIDE SEQUENCE [LARGE SCALE GENOMIC DNA]</scope>
    <source>
        <strain evidence="13 14">LHW51113</strain>
    </source>
</reference>
<sequence>MNAPQSSRSPTERSRVAEILRDETVGGALLLAAAAVALVWANSPWSAAYFTIGQFELGPTALHLNLSISSWAEEGLMAIFFFVAGLELAQEVTSGELHGRRRAAVPVAAAIGGMLVPAAVYAAVNLASVGGDLRGWAIPAPTDIAFALAVLAVIGSHLPAQLRAFLLALAVVDDFLAIVIIATFFSEALSYGALVGGIAGVGIFAVAVRRAYRPWWLLVLIAVATWILFHSSGIHATVAGAALGLVVPTRGEQHGRSLSARYEHLLRPVSAGLAAPVFAFVAAGVAVGGLAGLGTALSDPVALGVVLGLLLGKPIGVFGATVLFARYGPGRLDSGLGRVDLLGIAVIAGIGFTVSLLIVDLAYGSGTVFGSHATLGVLVGSSLSAAVGAVILSMRNRTYRMLASTVPDEDDFTEPGETEETEPGVDESTELDEIEETDRGEDEVTDPGEGESTQRGEDSDT</sequence>
<keyword evidence="10 11" id="KW-0739">Sodium transport</keyword>